<keyword evidence="1" id="KW-0472">Membrane</keyword>
<feature type="non-terminal residue" evidence="2">
    <location>
        <position position="1"/>
    </location>
</feature>
<evidence type="ECO:0000256" key="1">
    <source>
        <dbReference type="SAM" id="Phobius"/>
    </source>
</evidence>
<dbReference type="OrthoDB" id="1887190at2759"/>
<reference evidence="2" key="1">
    <citation type="submission" date="2018-05" db="EMBL/GenBank/DDBJ databases">
        <title>Draft genome of Mucuna pruriens seed.</title>
        <authorList>
            <person name="Nnadi N.E."/>
            <person name="Vos R."/>
            <person name="Hasami M.H."/>
            <person name="Devisetty U.K."/>
            <person name="Aguiy J.C."/>
        </authorList>
    </citation>
    <scope>NUCLEOTIDE SEQUENCE [LARGE SCALE GENOMIC DNA]</scope>
    <source>
        <strain evidence="2">JCA_2017</strain>
    </source>
</reference>
<protein>
    <submittedName>
        <fullName evidence="2">Uncharacterized protein</fullName>
    </submittedName>
</protein>
<proteinExistence type="predicted"/>
<gene>
    <name evidence="2" type="ORF">CR513_05922</name>
</gene>
<organism evidence="2 3">
    <name type="scientific">Mucuna pruriens</name>
    <name type="common">Velvet bean</name>
    <name type="synonym">Dolichos pruriens</name>
    <dbReference type="NCBI Taxonomy" id="157652"/>
    <lineage>
        <taxon>Eukaryota</taxon>
        <taxon>Viridiplantae</taxon>
        <taxon>Streptophyta</taxon>
        <taxon>Embryophyta</taxon>
        <taxon>Tracheophyta</taxon>
        <taxon>Spermatophyta</taxon>
        <taxon>Magnoliopsida</taxon>
        <taxon>eudicotyledons</taxon>
        <taxon>Gunneridae</taxon>
        <taxon>Pentapetalae</taxon>
        <taxon>rosids</taxon>
        <taxon>fabids</taxon>
        <taxon>Fabales</taxon>
        <taxon>Fabaceae</taxon>
        <taxon>Papilionoideae</taxon>
        <taxon>50 kb inversion clade</taxon>
        <taxon>NPAAA clade</taxon>
        <taxon>indigoferoid/millettioid clade</taxon>
        <taxon>Phaseoleae</taxon>
        <taxon>Mucuna</taxon>
    </lineage>
</organism>
<feature type="transmembrane region" description="Helical" evidence="1">
    <location>
        <begin position="12"/>
        <end position="32"/>
    </location>
</feature>
<name>A0A371I3T1_MUCPR</name>
<sequence length="126" mass="14538">MEYQEKGSIGALIFLGCILGLLLWFWISWLVLECWERREIQNTQVGGMEVARIRVESEANGQDQVLSFVPKAYIARMAMRALPPVTCFRGYDETNEYQRDCPICMEEFINGELIQPFAASFILVYT</sequence>
<evidence type="ECO:0000313" key="2">
    <source>
        <dbReference type="EMBL" id="RDY09679.1"/>
    </source>
</evidence>
<keyword evidence="3" id="KW-1185">Reference proteome</keyword>
<dbReference type="Proteomes" id="UP000257109">
    <property type="component" value="Unassembled WGS sequence"/>
</dbReference>
<comment type="caution">
    <text evidence="2">The sequence shown here is derived from an EMBL/GenBank/DDBJ whole genome shotgun (WGS) entry which is preliminary data.</text>
</comment>
<dbReference type="PROSITE" id="PS51257">
    <property type="entry name" value="PROKAR_LIPOPROTEIN"/>
    <property type="match status" value="1"/>
</dbReference>
<dbReference type="EMBL" id="QJKJ01000992">
    <property type="protein sequence ID" value="RDY09679.1"/>
    <property type="molecule type" value="Genomic_DNA"/>
</dbReference>
<evidence type="ECO:0000313" key="3">
    <source>
        <dbReference type="Proteomes" id="UP000257109"/>
    </source>
</evidence>
<dbReference type="AlphaFoldDB" id="A0A371I3T1"/>
<keyword evidence="1" id="KW-0812">Transmembrane</keyword>
<accession>A0A371I3T1</accession>
<keyword evidence="1" id="KW-1133">Transmembrane helix</keyword>